<reference evidence="1 2" key="1">
    <citation type="submission" date="2016-10" db="EMBL/GenBank/DDBJ databases">
        <authorList>
            <person name="de Groot N.N."/>
        </authorList>
    </citation>
    <scope>NUCLEOTIDE SEQUENCE [LARGE SCALE GENOMIC DNA]</scope>
    <source>
        <strain evidence="1 2">DSM 16619</strain>
    </source>
</reference>
<name>A0A1G6WW74_9BURK</name>
<proteinExistence type="predicted"/>
<dbReference type="OrthoDB" id="9151999at2"/>
<protein>
    <submittedName>
        <fullName evidence="1">Uncharacterized protein</fullName>
    </submittedName>
</protein>
<dbReference type="STRING" id="187868.SAMN05192589_108119"/>
<dbReference type="EMBL" id="FMZC01000008">
    <property type="protein sequence ID" value="SDD70091.1"/>
    <property type="molecule type" value="Genomic_DNA"/>
</dbReference>
<organism evidence="1 2">
    <name type="scientific">Paracidovorax valerianellae</name>
    <dbReference type="NCBI Taxonomy" id="187868"/>
    <lineage>
        <taxon>Bacteria</taxon>
        <taxon>Pseudomonadati</taxon>
        <taxon>Pseudomonadota</taxon>
        <taxon>Betaproteobacteria</taxon>
        <taxon>Burkholderiales</taxon>
        <taxon>Comamonadaceae</taxon>
        <taxon>Paracidovorax</taxon>
    </lineage>
</organism>
<accession>A0A1G6WW74</accession>
<evidence type="ECO:0000313" key="1">
    <source>
        <dbReference type="EMBL" id="SDD70091.1"/>
    </source>
</evidence>
<gene>
    <name evidence="1" type="ORF">SAMN05192589_108119</name>
</gene>
<keyword evidence="2" id="KW-1185">Reference proteome</keyword>
<dbReference type="Proteomes" id="UP000198781">
    <property type="component" value="Unassembled WGS sequence"/>
</dbReference>
<sequence>MPAIPVRIALLGTPGESLEAFARTVALHLDPVHAAIDTCPALSAAVLQWLDLPAPLSQAEAAKEALASLASAHAATAALTLLTGLESPGGSPFPALPTSPSSSPQRSTSERFDACLRQALSDAGVAYRVLYGSHDERLRSTQVAIKNIAVSAVNTAAEPAFDANALRPVRLRAWSCEKCSDPECEHKLFTALRG</sequence>
<evidence type="ECO:0000313" key="2">
    <source>
        <dbReference type="Proteomes" id="UP000198781"/>
    </source>
</evidence>
<dbReference type="RefSeq" id="WP_092744377.1">
    <property type="nucleotide sequence ID" value="NZ_FMZC01000008.1"/>
</dbReference>
<dbReference type="AlphaFoldDB" id="A0A1G6WW74"/>